<organism evidence="1 2">
    <name type="scientific">Gibberella moniliformis (strain M3125 / FGSC 7600)</name>
    <name type="common">Maize ear and stalk rot fungus</name>
    <name type="synonym">Fusarium verticillioides</name>
    <dbReference type="NCBI Taxonomy" id="334819"/>
    <lineage>
        <taxon>Eukaryota</taxon>
        <taxon>Fungi</taxon>
        <taxon>Dikarya</taxon>
        <taxon>Ascomycota</taxon>
        <taxon>Pezizomycotina</taxon>
        <taxon>Sordariomycetes</taxon>
        <taxon>Hypocreomycetidae</taxon>
        <taxon>Hypocreales</taxon>
        <taxon>Nectriaceae</taxon>
        <taxon>Fusarium</taxon>
        <taxon>Fusarium fujikuroi species complex</taxon>
    </lineage>
</organism>
<proteinExistence type="predicted"/>
<keyword evidence="2" id="KW-1185">Reference proteome</keyword>
<protein>
    <submittedName>
        <fullName evidence="1">Uncharacterized protein</fullName>
    </submittedName>
</protein>
<dbReference type="AlphaFoldDB" id="W7MW88"/>
<sequence length="93" mass="10732">MDPNLELYKSLLGLDPPERHERLLHLPRSERSRVASIVGREKLNRRLQEELVGRDLVEMPVSNPSEFHGSVLLQNAPLGRISYIPDETEMAYR</sequence>
<evidence type="ECO:0000313" key="1">
    <source>
        <dbReference type="EMBL" id="EWG55561.1"/>
    </source>
</evidence>
<dbReference type="RefSeq" id="XP_018761752.1">
    <property type="nucleotide sequence ID" value="XM_018906793.1"/>
</dbReference>
<dbReference type="EMBL" id="CM000585">
    <property type="protein sequence ID" value="EWG55561.1"/>
    <property type="molecule type" value="Genomic_DNA"/>
</dbReference>
<dbReference type="Proteomes" id="UP000009096">
    <property type="component" value="Chromosome 8"/>
</dbReference>
<reference evidence="1 2" key="1">
    <citation type="journal article" date="2010" name="Nature">
        <title>Comparative genomics reveals mobile pathogenicity chromosomes in Fusarium.</title>
        <authorList>
            <person name="Ma L.J."/>
            <person name="van der Does H.C."/>
            <person name="Borkovich K.A."/>
            <person name="Coleman J.J."/>
            <person name="Daboussi M.J."/>
            <person name="Di Pietro A."/>
            <person name="Dufresne M."/>
            <person name="Freitag M."/>
            <person name="Grabherr M."/>
            <person name="Henrissat B."/>
            <person name="Houterman P.M."/>
            <person name="Kang S."/>
            <person name="Shim W.B."/>
            <person name="Woloshuk C."/>
            <person name="Xie X."/>
            <person name="Xu J.R."/>
            <person name="Antoniw J."/>
            <person name="Baker S.E."/>
            <person name="Bluhm B.H."/>
            <person name="Breakspear A."/>
            <person name="Brown D.W."/>
            <person name="Butchko R.A."/>
            <person name="Chapman S."/>
            <person name="Coulson R."/>
            <person name="Coutinho P.M."/>
            <person name="Danchin E.G."/>
            <person name="Diener A."/>
            <person name="Gale L.R."/>
            <person name="Gardiner D.M."/>
            <person name="Goff S."/>
            <person name="Hammond-Kosack K.E."/>
            <person name="Hilburn K."/>
            <person name="Hua-Van A."/>
            <person name="Jonkers W."/>
            <person name="Kazan K."/>
            <person name="Kodira C.D."/>
            <person name="Koehrsen M."/>
            <person name="Kumar L."/>
            <person name="Lee Y.H."/>
            <person name="Li L."/>
            <person name="Manners J.M."/>
            <person name="Miranda-Saavedra D."/>
            <person name="Mukherjee M."/>
            <person name="Park G."/>
            <person name="Park J."/>
            <person name="Park S.Y."/>
            <person name="Proctor R.H."/>
            <person name="Regev A."/>
            <person name="Ruiz-Roldan M.C."/>
            <person name="Sain D."/>
            <person name="Sakthikumar S."/>
            <person name="Sykes S."/>
            <person name="Schwartz D.C."/>
            <person name="Turgeon B.G."/>
            <person name="Wapinski I."/>
            <person name="Yoder O."/>
            <person name="Young S."/>
            <person name="Zeng Q."/>
            <person name="Zhou S."/>
            <person name="Galagan J."/>
            <person name="Cuomo C.A."/>
            <person name="Kistler H.C."/>
            <person name="Rep M."/>
        </authorList>
    </citation>
    <scope>NUCLEOTIDE SEQUENCE [LARGE SCALE GENOMIC DNA]</scope>
    <source>
        <strain evidence="2">M3125 / FGSC 7600</strain>
    </source>
</reference>
<name>W7MW88_GIBM7</name>
<dbReference type="OrthoDB" id="4777915at2759"/>
<dbReference type="EMBL" id="DS022264">
    <property type="protein sequence ID" value="EWG55561.1"/>
    <property type="molecule type" value="Genomic_DNA"/>
</dbReference>
<evidence type="ECO:0000313" key="2">
    <source>
        <dbReference type="Proteomes" id="UP000009096"/>
    </source>
</evidence>
<dbReference type="VEuPathDB" id="FungiDB:FVEG_17549"/>
<dbReference type="KEGG" id="fvr:FVEG_17549"/>
<gene>
    <name evidence="1" type="ORF">FVEG_17549</name>
</gene>
<dbReference type="GeneID" id="30074425"/>
<accession>W7MW88</accession>